<evidence type="ECO:0000256" key="2">
    <source>
        <dbReference type="ARBA" id="ARBA00023125"/>
    </source>
</evidence>
<gene>
    <name evidence="6" type="ORF">C8N24_0918</name>
</gene>
<dbReference type="GO" id="GO:0003700">
    <property type="term" value="F:DNA-binding transcription factor activity"/>
    <property type="evidence" value="ECO:0007669"/>
    <property type="project" value="TreeGrafter"/>
</dbReference>
<dbReference type="OrthoDB" id="3173376at2"/>
<dbReference type="InterPro" id="IPR001647">
    <property type="entry name" value="HTH_TetR"/>
</dbReference>
<evidence type="ECO:0000259" key="5">
    <source>
        <dbReference type="PROSITE" id="PS50977"/>
    </source>
</evidence>
<evidence type="ECO:0000256" key="1">
    <source>
        <dbReference type="ARBA" id="ARBA00023015"/>
    </source>
</evidence>
<evidence type="ECO:0000256" key="3">
    <source>
        <dbReference type="ARBA" id="ARBA00023163"/>
    </source>
</evidence>
<dbReference type="RefSeq" id="WP_121248423.1">
    <property type="nucleotide sequence ID" value="NZ_RBIL01000001.1"/>
</dbReference>
<dbReference type="GO" id="GO:0000976">
    <property type="term" value="F:transcription cis-regulatory region binding"/>
    <property type="evidence" value="ECO:0007669"/>
    <property type="project" value="TreeGrafter"/>
</dbReference>
<proteinExistence type="predicted"/>
<dbReference type="SUPFAM" id="SSF46689">
    <property type="entry name" value="Homeodomain-like"/>
    <property type="match status" value="1"/>
</dbReference>
<evidence type="ECO:0000256" key="4">
    <source>
        <dbReference type="PROSITE-ProRule" id="PRU00335"/>
    </source>
</evidence>
<organism evidence="6 7">
    <name type="scientific">Solirubrobacter pauli</name>
    <dbReference type="NCBI Taxonomy" id="166793"/>
    <lineage>
        <taxon>Bacteria</taxon>
        <taxon>Bacillati</taxon>
        <taxon>Actinomycetota</taxon>
        <taxon>Thermoleophilia</taxon>
        <taxon>Solirubrobacterales</taxon>
        <taxon>Solirubrobacteraceae</taxon>
        <taxon>Solirubrobacter</taxon>
    </lineage>
</organism>
<protein>
    <submittedName>
        <fullName evidence="6">TetR family transcriptional regulator</fullName>
    </submittedName>
</protein>
<dbReference type="PROSITE" id="PS50977">
    <property type="entry name" value="HTH_TETR_2"/>
    <property type="match status" value="1"/>
</dbReference>
<keyword evidence="3" id="KW-0804">Transcription</keyword>
<dbReference type="AlphaFoldDB" id="A0A660LEC3"/>
<dbReference type="Pfam" id="PF13305">
    <property type="entry name" value="TetR_C_33"/>
    <property type="match status" value="1"/>
</dbReference>
<feature type="DNA-binding region" description="H-T-H motif" evidence="4">
    <location>
        <begin position="34"/>
        <end position="53"/>
    </location>
</feature>
<dbReference type="InterPro" id="IPR009057">
    <property type="entry name" value="Homeodomain-like_sf"/>
</dbReference>
<keyword evidence="1" id="KW-0805">Transcription regulation</keyword>
<dbReference type="SUPFAM" id="SSF48498">
    <property type="entry name" value="Tetracyclin repressor-like, C-terminal domain"/>
    <property type="match status" value="1"/>
</dbReference>
<name>A0A660LEC3_9ACTN</name>
<dbReference type="PANTHER" id="PTHR30055:SF243">
    <property type="entry name" value="HTH-TYPE TRANSCRIPTIONAL REGULATOR RV1816"/>
    <property type="match status" value="1"/>
</dbReference>
<dbReference type="InterPro" id="IPR036271">
    <property type="entry name" value="Tet_transcr_reg_TetR-rel_C_sf"/>
</dbReference>
<dbReference type="InterPro" id="IPR050109">
    <property type="entry name" value="HTH-type_TetR-like_transc_reg"/>
</dbReference>
<dbReference type="Gene3D" id="1.10.357.10">
    <property type="entry name" value="Tetracycline Repressor, domain 2"/>
    <property type="match status" value="1"/>
</dbReference>
<dbReference type="InterPro" id="IPR025996">
    <property type="entry name" value="MT1864/Rv1816-like_C"/>
</dbReference>
<evidence type="ECO:0000313" key="6">
    <source>
        <dbReference type="EMBL" id="RKQ91101.1"/>
    </source>
</evidence>
<reference evidence="6 7" key="1">
    <citation type="submission" date="2018-10" db="EMBL/GenBank/DDBJ databases">
        <title>Genomic Encyclopedia of Archaeal and Bacterial Type Strains, Phase II (KMG-II): from individual species to whole genera.</title>
        <authorList>
            <person name="Goeker M."/>
        </authorList>
    </citation>
    <scope>NUCLEOTIDE SEQUENCE [LARGE SCALE GENOMIC DNA]</scope>
    <source>
        <strain evidence="6 7">DSM 14954</strain>
    </source>
</reference>
<accession>A0A660LEC3</accession>
<evidence type="ECO:0000313" key="7">
    <source>
        <dbReference type="Proteomes" id="UP000278962"/>
    </source>
</evidence>
<keyword evidence="7" id="KW-1185">Reference proteome</keyword>
<keyword evidence="2 4" id="KW-0238">DNA-binding</keyword>
<dbReference type="PANTHER" id="PTHR30055">
    <property type="entry name" value="HTH-TYPE TRANSCRIPTIONAL REGULATOR RUTR"/>
    <property type="match status" value="1"/>
</dbReference>
<dbReference type="Pfam" id="PF00440">
    <property type="entry name" value="TetR_N"/>
    <property type="match status" value="1"/>
</dbReference>
<comment type="caution">
    <text evidence="6">The sequence shown here is derived from an EMBL/GenBank/DDBJ whole genome shotgun (WGS) entry which is preliminary data.</text>
</comment>
<sequence length="172" mass="18807">MLDTLTSERGEQVRAAVKRIALTQLEAGGPAAVALNAIARELGVSGPALYRYFKNRDALLTALVIDAYDDLAAVLEPSADVWAALQAYRAWALEQPHRYRLLFSAPWPGYDPHQPALVAAAQRSMAVLLRFVAEERAVTLWSRVHGHVSLEIEGNFASMGLDATRLFAHVTA</sequence>
<dbReference type="Proteomes" id="UP000278962">
    <property type="component" value="Unassembled WGS sequence"/>
</dbReference>
<feature type="domain" description="HTH tetR-type" evidence="5">
    <location>
        <begin position="11"/>
        <end position="71"/>
    </location>
</feature>
<dbReference type="EMBL" id="RBIL01000001">
    <property type="protein sequence ID" value="RKQ91101.1"/>
    <property type="molecule type" value="Genomic_DNA"/>
</dbReference>